<sequence length="341" mass="36491">MIEGRYFPPASSAVTSAVLSGTPEALRLQETGGQEPMMPVLQSVSDPVAGVPRKFTFADGGVFEAAPGADVDGFLGTHKSFFSRLTRFEANLKYIALAAMVTIGLLFVAYRHGIPLLASGAAVMTPAPIVAAIDFGTLETVDRTLFEPTELPEKRQEALRALFAELSFAAGKKGPPLQLLLRKGGKTIGANAIALPGGTIIVTDELVTLAATDDEIAGVMAHEIGHVRERHSLQQIYRVLGIGFMVALVGGDASQLVDDVVTQASAVQTLVYSREFETSADLYSVDLMSRVGRDPVSFVDLLDRIGKDDEAAQETYWFSTHPGMKERRAAVEKKIRELAGG</sequence>
<accession>K2P136</accession>
<dbReference type="InterPro" id="IPR055518">
    <property type="entry name" value="DUF7092"/>
</dbReference>
<keyword evidence="7" id="KW-0472">Membrane</keyword>
<feature type="domain" description="DUF7092" evidence="9">
    <location>
        <begin position="1"/>
        <end position="75"/>
    </location>
</feature>
<dbReference type="Pfam" id="PF23368">
    <property type="entry name" value="DUF7092"/>
    <property type="match status" value="1"/>
</dbReference>
<dbReference type="eggNOG" id="COG0501">
    <property type="taxonomic scope" value="Bacteria"/>
</dbReference>
<dbReference type="InterPro" id="IPR051156">
    <property type="entry name" value="Mito/Outer_Membr_Metalloprot"/>
</dbReference>
<organism evidence="10 11">
    <name type="scientific">Nitratireductor indicus C115</name>
    <dbReference type="NCBI Taxonomy" id="1231190"/>
    <lineage>
        <taxon>Bacteria</taxon>
        <taxon>Pseudomonadati</taxon>
        <taxon>Pseudomonadota</taxon>
        <taxon>Alphaproteobacteria</taxon>
        <taxon>Hyphomicrobiales</taxon>
        <taxon>Phyllobacteriaceae</taxon>
        <taxon>Nitratireductor</taxon>
    </lineage>
</organism>
<dbReference type="Pfam" id="PF01435">
    <property type="entry name" value="Peptidase_M48"/>
    <property type="match status" value="1"/>
</dbReference>
<proteinExistence type="inferred from homology"/>
<dbReference type="STRING" id="721133.SAMN05216176_11288"/>
<dbReference type="Proteomes" id="UP000007374">
    <property type="component" value="Unassembled WGS sequence"/>
</dbReference>
<evidence type="ECO:0000256" key="2">
    <source>
        <dbReference type="ARBA" id="ARBA00022723"/>
    </source>
</evidence>
<comment type="similarity">
    <text evidence="6">Belongs to the peptidase M48 family.</text>
</comment>
<keyword evidence="2" id="KW-0479">Metal-binding</keyword>
<keyword evidence="7" id="KW-1133">Transmembrane helix</keyword>
<dbReference type="AlphaFoldDB" id="K2P136"/>
<dbReference type="GO" id="GO:0016020">
    <property type="term" value="C:membrane"/>
    <property type="evidence" value="ECO:0007669"/>
    <property type="project" value="TreeGrafter"/>
</dbReference>
<evidence type="ECO:0000256" key="7">
    <source>
        <dbReference type="SAM" id="Phobius"/>
    </source>
</evidence>
<dbReference type="GO" id="GO:0046872">
    <property type="term" value="F:metal ion binding"/>
    <property type="evidence" value="ECO:0007669"/>
    <property type="project" value="UniProtKB-KW"/>
</dbReference>
<keyword evidence="11" id="KW-1185">Reference proteome</keyword>
<dbReference type="InterPro" id="IPR001915">
    <property type="entry name" value="Peptidase_M48"/>
</dbReference>
<evidence type="ECO:0000256" key="5">
    <source>
        <dbReference type="ARBA" id="ARBA00023049"/>
    </source>
</evidence>
<feature type="domain" description="Peptidase M48" evidence="8">
    <location>
        <begin position="154"/>
        <end position="333"/>
    </location>
</feature>
<keyword evidence="3 6" id="KW-0378">Hydrolase</keyword>
<comment type="caution">
    <text evidence="10">The sequence shown here is derived from an EMBL/GenBank/DDBJ whole genome shotgun (WGS) entry which is preliminary data.</text>
</comment>
<evidence type="ECO:0000256" key="3">
    <source>
        <dbReference type="ARBA" id="ARBA00022801"/>
    </source>
</evidence>
<protein>
    <submittedName>
        <fullName evidence="10">Peptidase M48 Ste24p</fullName>
    </submittedName>
</protein>
<reference evidence="10 11" key="1">
    <citation type="journal article" date="2012" name="J. Bacteriol.">
        <title>Genome Sequence of Nitratireductor indicus Type Strain C115.</title>
        <authorList>
            <person name="Lai Q."/>
            <person name="Li G."/>
            <person name="Yu Z."/>
            <person name="Shao Z."/>
        </authorList>
    </citation>
    <scope>NUCLEOTIDE SEQUENCE [LARGE SCALE GENOMIC DNA]</scope>
    <source>
        <strain evidence="10 11">C115</strain>
    </source>
</reference>
<dbReference type="GO" id="GO:0004222">
    <property type="term" value="F:metalloendopeptidase activity"/>
    <property type="evidence" value="ECO:0007669"/>
    <property type="project" value="InterPro"/>
</dbReference>
<gene>
    <name evidence="10" type="ORF">NA8A_17845</name>
</gene>
<dbReference type="Gene3D" id="3.30.2010.10">
    <property type="entry name" value="Metalloproteases ('zincins'), catalytic domain"/>
    <property type="match status" value="1"/>
</dbReference>
<evidence type="ECO:0000256" key="6">
    <source>
        <dbReference type="RuleBase" id="RU003983"/>
    </source>
</evidence>
<dbReference type="EMBL" id="AMSI01000013">
    <property type="protein sequence ID" value="EKF41056.1"/>
    <property type="molecule type" value="Genomic_DNA"/>
</dbReference>
<dbReference type="CDD" id="cd07332">
    <property type="entry name" value="M48C_Oma1_like"/>
    <property type="match status" value="1"/>
</dbReference>
<keyword evidence="4 6" id="KW-0862">Zinc</keyword>
<feature type="transmembrane region" description="Helical" evidence="7">
    <location>
        <begin position="92"/>
        <end position="110"/>
    </location>
</feature>
<dbReference type="GO" id="GO:0051603">
    <property type="term" value="P:proteolysis involved in protein catabolic process"/>
    <property type="evidence" value="ECO:0007669"/>
    <property type="project" value="TreeGrafter"/>
</dbReference>
<evidence type="ECO:0000256" key="1">
    <source>
        <dbReference type="ARBA" id="ARBA00022670"/>
    </source>
</evidence>
<keyword evidence="7" id="KW-0812">Transmembrane</keyword>
<dbReference type="PANTHER" id="PTHR22726">
    <property type="entry name" value="METALLOENDOPEPTIDASE OMA1"/>
    <property type="match status" value="1"/>
</dbReference>
<keyword evidence="5 6" id="KW-0482">Metalloprotease</keyword>
<dbReference type="OrthoDB" id="9810445at2"/>
<comment type="cofactor">
    <cofactor evidence="6">
        <name>Zn(2+)</name>
        <dbReference type="ChEBI" id="CHEBI:29105"/>
    </cofactor>
    <text evidence="6">Binds 1 zinc ion per subunit.</text>
</comment>
<evidence type="ECO:0000313" key="11">
    <source>
        <dbReference type="Proteomes" id="UP000007374"/>
    </source>
</evidence>
<evidence type="ECO:0000256" key="4">
    <source>
        <dbReference type="ARBA" id="ARBA00022833"/>
    </source>
</evidence>
<dbReference type="PATRIC" id="fig|1231190.3.peg.3687"/>
<keyword evidence="1 6" id="KW-0645">Protease</keyword>
<dbReference type="PANTHER" id="PTHR22726:SF1">
    <property type="entry name" value="METALLOENDOPEPTIDASE OMA1, MITOCHONDRIAL"/>
    <property type="match status" value="1"/>
</dbReference>
<evidence type="ECO:0000259" key="8">
    <source>
        <dbReference type="Pfam" id="PF01435"/>
    </source>
</evidence>
<evidence type="ECO:0000259" key="9">
    <source>
        <dbReference type="Pfam" id="PF23368"/>
    </source>
</evidence>
<name>K2P136_9HYPH</name>
<dbReference type="RefSeq" id="WP_009451771.1">
    <property type="nucleotide sequence ID" value="NZ_AMSI01000013.1"/>
</dbReference>
<evidence type="ECO:0000313" key="10">
    <source>
        <dbReference type="EMBL" id="EKF41056.1"/>
    </source>
</evidence>